<keyword evidence="11" id="KW-0325">Glycoprotein</keyword>
<dbReference type="PANTHER" id="PTHR48438:SF1">
    <property type="entry name" value="ALPHA-(1,3)-FUCOSYLTRANSFERASE C-RELATED"/>
    <property type="match status" value="1"/>
</dbReference>
<comment type="caution">
    <text evidence="15">The sequence shown here is derived from an EMBL/GenBank/DDBJ whole genome shotgun (WGS) entry which is preliminary data.</text>
</comment>
<protein>
    <recommendedName>
        <fullName evidence="12">Fucosyltransferase</fullName>
        <ecNumber evidence="12">2.4.1.-</ecNumber>
    </recommendedName>
</protein>
<dbReference type="InterPro" id="IPR038577">
    <property type="entry name" value="GT10-like_C_sf"/>
</dbReference>
<evidence type="ECO:0000256" key="11">
    <source>
        <dbReference type="ARBA" id="ARBA00023180"/>
    </source>
</evidence>
<proteinExistence type="inferred from homology"/>
<feature type="domain" description="Fucosyltransferase N-terminal" evidence="14">
    <location>
        <begin position="134"/>
        <end position="237"/>
    </location>
</feature>
<dbReference type="InterPro" id="IPR001503">
    <property type="entry name" value="Glyco_trans_10"/>
</dbReference>
<keyword evidence="9 12" id="KW-0333">Golgi apparatus</keyword>
<comment type="pathway">
    <text evidence="2">Protein modification; protein glycosylation.</text>
</comment>
<dbReference type="Gene3D" id="3.40.50.11660">
    <property type="entry name" value="Glycosyl transferase family 10, C-terminal domain"/>
    <property type="match status" value="1"/>
</dbReference>
<keyword evidence="8 12" id="KW-1133">Transmembrane helix</keyword>
<evidence type="ECO:0000256" key="3">
    <source>
        <dbReference type="ARBA" id="ARBA00008919"/>
    </source>
</evidence>
<dbReference type="InterPro" id="IPR031481">
    <property type="entry name" value="Glyco_tran_10_N"/>
</dbReference>
<sequence>MGNADTTKSHFYRLKKYLFLVIVVSLTGTAMYEIILIHPSHIMPFNLNQLYRPWSAVKIPVLHGAPVTMSIDFFAEHELNTTTTLFGTAVASSYQENITQISTSIKTNKKYDDHFKSAYFDNYTLSNGSIQEVKHTILYWNKPFWMKDVRDACLNCEVITNRSKARDASAIVFFGMADGMGKPPLTLEERNPNQAWIFSSVETPLHMFQEYMSPEWQGKFNWTWTYRPSATFFQPYGIMLKKEYIPEKNYSDIFHRKSKLATWIVSHCQTDSKREIYVGQMNTYKNGTVDIFGGCGKYKPTWGERDNLIKDYKFYISFENSFCSDYFTEKFFSAFSTDIIPVVRGGADYTKYVPNGTYIDTQDFRSPKELVDYLMQMASDEKMYTEILRRKDRYQLYAGSQLFGECVCRICQKLNDIDKNRATIINNLEIMGDCRSPKDLR</sequence>
<evidence type="ECO:0000256" key="10">
    <source>
        <dbReference type="ARBA" id="ARBA00023136"/>
    </source>
</evidence>
<evidence type="ECO:0000313" key="16">
    <source>
        <dbReference type="Proteomes" id="UP000828390"/>
    </source>
</evidence>
<reference evidence="15" key="2">
    <citation type="submission" date="2020-11" db="EMBL/GenBank/DDBJ databases">
        <authorList>
            <person name="McCartney M.A."/>
            <person name="Auch B."/>
            <person name="Kono T."/>
            <person name="Mallez S."/>
            <person name="Becker A."/>
            <person name="Gohl D.M."/>
            <person name="Silverstein K.A.T."/>
            <person name="Koren S."/>
            <person name="Bechman K.B."/>
            <person name="Herman A."/>
            <person name="Abrahante J.E."/>
            <person name="Garbe J."/>
        </authorList>
    </citation>
    <scope>NUCLEOTIDE SEQUENCE</scope>
    <source>
        <strain evidence="15">Duluth1</strain>
        <tissue evidence="15">Whole animal</tissue>
    </source>
</reference>
<evidence type="ECO:0000256" key="1">
    <source>
        <dbReference type="ARBA" id="ARBA00004323"/>
    </source>
</evidence>
<comment type="similarity">
    <text evidence="3 12">Belongs to the glycosyltransferase 10 family.</text>
</comment>
<evidence type="ECO:0000256" key="6">
    <source>
        <dbReference type="ARBA" id="ARBA00022692"/>
    </source>
</evidence>
<dbReference type="SUPFAM" id="SSF53756">
    <property type="entry name" value="UDP-Glycosyltransferase/glycogen phosphorylase"/>
    <property type="match status" value="1"/>
</dbReference>
<dbReference type="EMBL" id="JAIWYP010000001">
    <property type="protein sequence ID" value="KAH3890161.1"/>
    <property type="molecule type" value="Genomic_DNA"/>
</dbReference>
<evidence type="ECO:0000256" key="5">
    <source>
        <dbReference type="ARBA" id="ARBA00022679"/>
    </source>
</evidence>
<name>A0A9D4S396_DREPO</name>
<dbReference type="GO" id="GO:0008417">
    <property type="term" value="F:fucosyltransferase activity"/>
    <property type="evidence" value="ECO:0007669"/>
    <property type="project" value="InterPro"/>
</dbReference>
<dbReference type="FunFam" id="3.40.50.11660:FF:000002">
    <property type="entry name" value="Alpha-(1,3)-fucosyltransferase"/>
    <property type="match status" value="1"/>
</dbReference>
<feature type="transmembrane region" description="Helical" evidence="12">
    <location>
        <begin position="17"/>
        <end position="37"/>
    </location>
</feature>
<dbReference type="Proteomes" id="UP000828390">
    <property type="component" value="Unassembled WGS sequence"/>
</dbReference>
<dbReference type="GO" id="GO:0032580">
    <property type="term" value="C:Golgi cisterna membrane"/>
    <property type="evidence" value="ECO:0007669"/>
    <property type="project" value="UniProtKB-SubCell"/>
</dbReference>
<evidence type="ECO:0000256" key="4">
    <source>
        <dbReference type="ARBA" id="ARBA00022676"/>
    </source>
</evidence>
<reference evidence="15" key="1">
    <citation type="journal article" date="2019" name="bioRxiv">
        <title>The Genome of the Zebra Mussel, Dreissena polymorpha: A Resource for Invasive Species Research.</title>
        <authorList>
            <person name="McCartney M.A."/>
            <person name="Auch B."/>
            <person name="Kono T."/>
            <person name="Mallez S."/>
            <person name="Zhang Y."/>
            <person name="Obille A."/>
            <person name="Becker A."/>
            <person name="Abrahante J.E."/>
            <person name="Garbe J."/>
            <person name="Badalamenti J.P."/>
            <person name="Herman A."/>
            <person name="Mangelson H."/>
            <person name="Liachko I."/>
            <person name="Sullivan S."/>
            <person name="Sone E.D."/>
            <person name="Koren S."/>
            <person name="Silverstein K.A.T."/>
            <person name="Beckman K.B."/>
            <person name="Gohl D.M."/>
        </authorList>
    </citation>
    <scope>NUCLEOTIDE SEQUENCE</scope>
    <source>
        <strain evidence="15">Duluth1</strain>
        <tissue evidence="15">Whole animal</tissue>
    </source>
</reference>
<keyword evidence="6 12" id="KW-0812">Transmembrane</keyword>
<keyword evidence="16" id="KW-1185">Reference proteome</keyword>
<evidence type="ECO:0000256" key="7">
    <source>
        <dbReference type="ARBA" id="ARBA00022968"/>
    </source>
</evidence>
<keyword evidence="7" id="KW-0735">Signal-anchor</keyword>
<evidence type="ECO:0000256" key="9">
    <source>
        <dbReference type="ARBA" id="ARBA00023034"/>
    </source>
</evidence>
<dbReference type="EC" id="2.4.1.-" evidence="12"/>
<evidence type="ECO:0000256" key="8">
    <source>
        <dbReference type="ARBA" id="ARBA00022989"/>
    </source>
</evidence>
<comment type="subcellular location">
    <subcellularLocation>
        <location evidence="1">Golgi apparatus membrane</location>
        <topology evidence="1">Single-pass type II membrane protein</topology>
    </subcellularLocation>
    <subcellularLocation>
        <location evidence="12">Golgi apparatus</location>
        <location evidence="12">Golgi stack membrane</location>
        <topology evidence="12">Single-pass type II membrane protein</topology>
    </subcellularLocation>
</comment>
<organism evidence="15 16">
    <name type="scientific">Dreissena polymorpha</name>
    <name type="common">Zebra mussel</name>
    <name type="synonym">Mytilus polymorpha</name>
    <dbReference type="NCBI Taxonomy" id="45954"/>
    <lineage>
        <taxon>Eukaryota</taxon>
        <taxon>Metazoa</taxon>
        <taxon>Spiralia</taxon>
        <taxon>Lophotrochozoa</taxon>
        <taxon>Mollusca</taxon>
        <taxon>Bivalvia</taxon>
        <taxon>Autobranchia</taxon>
        <taxon>Heteroconchia</taxon>
        <taxon>Euheterodonta</taxon>
        <taxon>Imparidentia</taxon>
        <taxon>Neoheterodontei</taxon>
        <taxon>Myida</taxon>
        <taxon>Dreissenoidea</taxon>
        <taxon>Dreissenidae</taxon>
        <taxon>Dreissena</taxon>
    </lineage>
</organism>
<keyword evidence="4 12" id="KW-0328">Glycosyltransferase</keyword>
<dbReference type="AlphaFoldDB" id="A0A9D4S396"/>
<dbReference type="InterPro" id="IPR055270">
    <property type="entry name" value="Glyco_tran_10_C"/>
</dbReference>
<feature type="domain" description="Fucosyltransferase C-terminal" evidence="13">
    <location>
        <begin position="255"/>
        <end position="423"/>
    </location>
</feature>
<accession>A0A9D4S396</accession>
<keyword evidence="5 12" id="KW-0808">Transferase</keyword>
<evidence type="ECO:0000313" key="15">
    <source>
        <dbReference type="EMBL" id="KAH3890161.1"/>
    </source>
</evidence>
<evidence type="ECO:0000259" key="14">
    <source>
        <dbReference type="Pfam" id="PF17039"/>
    </source>
</evidence>
<dbReference type="Pfam" id="PF00852">
    <property type="entry name" value="Glyco_transf_10"/>
    <property type="match status" value="1"/>
</dbReference>
<dbReference type="PANTHER" id="PTHR48438">
    <property type="entry name" value="ALPHA-(1,3)-FUCOSYLTRANSFERASE C-RELATED"/>
    <property type="match status" value="1"/>
</dbReference>
<gene>
    <name evidence="15" type="ORF">DPMN_014233</name>
</gene>
<evidence type="ECO:0000259" key="13">
    <source>
        <dbReference type="Pfam" id="PF00852"/>
    </source>
</evidence>
<evidence type="ECO:0000256" key="12">
    <source>
        <dbReference type="RuleBase" id="RU003832"/>
    </source>
</evidence>
<dbReference type="GO" id="GO:0000139">
    <property type="term" value="C:Golgi membrane"/>
    <property type="evidence" value="ECO:0007669"/>
    <property type="project" value="UniProtKB-SubCell"/>
</dbReference>
<dbReference type="Pfam" id="PF17039">
    <property type="entry name" value="Glyco_tran_10_N"/>
    <property type="match status" value="1"/>
</dbReference>
<evidence type="ECO:0000256" key="2">
    <source>
        <dbReference type="ARBA" id="ARBA00004922"/>
    </source>
</evidence>
<keyword evidence="10 12" id="KW-0472">Membrane</keyword>